<name>A0A0C9MKP2_9FUNG</name>
<evidence type="ECO:0000256" key="3">
    <source>
        <dbReference type="PROSITE-ProRule" id="PRU00354"/>
    </source>
</evidence>
<dbReference type="CDD" id="cd01650">
    <property type="entry name" value="RT_nLTR_like"/>
    <property type="match status" value="1"/>
</dbReference>
<dbReference type="InterPro" id="IPR037163">
    <property type="entry name" value="Spermidine_synt_N_sf"/>
</dbReference>
<dbReference type="STRING" id="91626.A0A0C9MKP2"/>
<dbReference type="FunFam" id="3.40.50.150:FF:000013">
    <property type="entry name" value="Spermidine synthase"/>
    <property type="match status" value="1"/>
</dbReference>
<dbReference type="Pfam" id="PF00078">
    <property type="entry name" value="RVT_1"/>
    <property type="match status" value="1"/>
</dbReference>
<dbReference type="SUPFAM" id="SSF53335">
    <property type="entry name" value="S-adenosyl-L-methionine-dependent methyltransferases"/>
    <property type="match status" value="1"/>
</dbReference>
<evidence type="ECO:0000256" key="1">
    <source>
        <dbReference type="ARBA" id="ARBA00007867"/>
    </source>
</evidence>
<dbReference type="InterPro" id="IPR030373">
    <property type="entry name" value="PABS_CS"/>
</dbReference>
<dbReference type="InterPro" id="IPR000477">
    <property type="entry name" value="RT_dom"/>
</dbReference>
<proteinExistence type="inferred from homology"/>
<dbReference type="AlphaFoldDB" id="A0A0C9MKP2"/>
<dbReference type="Gene3D" id="3.40.50.150">
    <property type="entry name" value="Vaccinia Virus protein VP39"/>
    <property type="match status" value="1"/>
</dbReference>
<dbReference type="HAMAP" id="MF_00198">
    <property type="entry name" value="Spermidine_synth"/>
    <property type="match status" value="1"/>
</dbReference>
<dbReference type="EMBL" id="DF836335">
    <property type="protein sequence ID" value="GAN03692.1"/>
    <property type="molecule type" value="Genomic_DNA"/>
</dbReference>
<dbReference type="InterPro" id="IPR030374">
    <property type="entry name" value="PABS"/>
</dbReference>
<dbReference type="NCBIfam" id="TIGR00417">
    <property type="entry name" value="speE"/>
    <property type="match status" value="1"/>
</dbReference>
<dbReference type="Pfam" id="PF01564">
    <property type="entry name" value="Spermine_synth"/>
    <property type="match status" value="1"/>
</dbReference>
<dbReference type="NCBIfam" id="NF002010">
    <property type="entry name" value="PRK00811.1"/>
    <property type="match status" value="1"/>
</dbReference>
<sequence length="890" mass="99106">MSLKVEEILHVEKSKYQDVLVFQSANYGNVLVLDNVIQATERDEFSYQEMITHLAMNSHPCPKKVLVIGGGDGGVLREVVKHECVEEATLVDIDEAVPRVSKKYLPNMAIGFEHPKVKVHIGDGFEFLKDKANQYDVIITDSSDPDGPAESLFGPDFFQLLKNALTEKGVFSTQGECMWLHLPLIRKVKDFCKDLYPQVEYAYTSIPTYPSGQIGHIMCSKDANVNLREPLRKFTPEQEDKLCRYYNSEVHKAAFVLPQFAKKALYDWRAVCYILVYSTNADSTILALQHCIATDVFSSNFGKVRESQQTIQSLKCSTTGDVLVGAAAINKEARAIDTPLGNVPRDVCLSSKDGDRLVALPTRDGLLSLLAHAPKSKSLGLDGLPFELYQYLANVSTDFLGLLVDILSAAFFVNWRPLSLVNSSAKLFTKLIANLMNKVGSKLIIPYQTGFLPHHLIFDNGWLNQLLMSHLCVVAFDLPQVAVLLDQEKACGRVYPEYLRRVLLRFDFLSRLRQGDPLSPLLFNLAFEPLLRSLLACPGLSDVTLSPVDIPLKCKPSPVNVREDNDTGARKWTLDFVSSSSAPSPVKILSYADDLEVFLSCPEEWSVLMYVLDPYSRASNLKVNTSKTVLVSLSGESHSAWVTSADSTGLQWHDVHSRGAIHFLDGVLVKVQRYSNLLKQRNLSIRGAGLAANSLLLSKVYHLLRVIPGGGTIKSWVMTLKRVVREYLVSFRPGVAWSTLCLPRTFGGVGLVDIADQSLALHLVYLQRLLRPPSPGDFISSWLIYAFQVYTGYKSILPWFFCSSLYKSCVSPVPVLKHLGKLPLKLLKLAPSSGWSARWFLDLPLCSILSTASSVRSPCDPSPFDPRFLVFNMSFWQPDLGIVDGVTSLW</sequence>
<gene>
    <name evidence="6" type="ORF">MAM1_0046c03147</name>
</gene>
<protein>
    <submittedName>
        <fullName evidence="6">Spermidine synthase protein</fullName>
    </submittedName>
</protein>
<dbReference type="CDD" id="cd02440">
    <property type="entry name" value="AdoMet_MTases"/>
    <property type="match status" value="1"/>
</dbReference>
<dbReference type="PROSITE" id="PS51006">
    <property type="entry name" value="PABS_2"/>
    <property type="match status" value="1"/>
</dbReference>
<dbReference type="InterPro" id="IPR001045">
    <property type="entry name" value="Spermi_synthase"/>
</dbReference>
<accession>A0A0C9MKP2</accession>
<dbReference type="PANTHER" id="PTHR11558">
    <property type="entry name" value="SPERMIDINE/SPERMINE SYNTHASE"/>
    <property type="match status" value="1"/>
</dbReference>
<dbReference type="OrthoDB" id="38125at2759"/>
<dbReference type="InterPro" id="IPR029063">
    <property type="entry name" value="SAM-dependent_MTases_sf"/>
</dbReference>
<evidence type="ECO:0000256" key="4">
    <source>
        <dbReference type="RuleBase" id="RU003836"/>
    </source>
</evidence>
<dbReference type="InterPro" id="IPR035246">
    <property type="entry name" value="Spermidine_synt_N"/>
</dbReference>
<reference evidence="6" key="1">
    <citation type="submission" date="2014-09" db="EMBL/GenBank/DDBJ databases">
        <title>Draft genome sequence of an oleaginous Mucoromycotina fungus Mucor ambiguus NBRC6742.</title>
        <authorList>
            <person name="Takeda I."/>
            <person name="Yamane N."/>
            <person name="Morita T."/>
            <person name="Tamano K."/>
            <person name="Machida M."/>
            <person name="Baker S."/>
            <person name="Koike H."/>
        </authorList>
    </citation>
    <scope>NUCLEOTIDE SEQUENCE</scope>
    <source>
        <strain evidence="6">NBRC 6742</strain>
    </source>
</reference>
<keyword evidence="7" id="KW-1185">Reference proteome</keyword>
<keyword evidence="2 3" id="KW-0808">Transferase</keyword>
<dbReference type="Proteomes" id="UP000053815">
    <property type="component" value="Unassembled WGS sequence"/>
</dbReference>
<evidence type="ECO:0000256" key="2">
    <source>
        <dbReference type="ARBA" id="ARBA00022679"/>
    </source>
</evidence>
<dbReference type="GO" id="GO:0005829">
    <property type="term" value="C:cytosol"/>
    <property type="evidence" value="ECO:0007669"/>
    <property type="project" value="TreeGrafter"/>
</dbReference>
<dbReference type="PROSITE" id="PS01330">
    <property type="entry name" value="PABS_1"/>
    <property type="match status" value="1"/>
</dbReference>
<evidence type="ECO:0000313" key="6">
    <source>
        <dbReference type="EMBL" id="GAN03692.1"/>
    </source>
</evidence>
<evidence type="ECO:0000313" key="7">
    <source>
        <dbReference type="Proteomes" id="UP000053815"/>
    </source>
</evidence>
<feature type="domain" description="PABS" evidence="5">
    <location>
        <begin position="1"/>
        <end position="221"/>
    </location>
</feature>
<evidence type="ECO:0000259" key="5">
    <source>
        <dbReference type="PROSITE" id="PS51006"/>
    </source>
</evidence>
<comment type="similarity">
    <text evidence="1 4">Belongs to the spermidine/spermine synthase family.</text>
</comment>
<organism evidence="6">
    <name type="scientific">Mucor ambiguus</name>
    <dbReference type="NCBI Taxonomy" id="91626"/>
    <lineage>
        <taxon>Eukaryota</taxon>
        <taxon>Fungi</taxon>
        <taxon>Fungi incertae sedis</taxon>
        <taxon>Mucoromycota</taxon>
        <taxon>Mucoromycotina</taxon>
        <taxon>Mucoromycetes</taxon>
        <taxon>Mucorales</taxon>
        <taxon>Mucorineae</taxon>
        <taxon>Mucoraceae</taxon>
        <taxon>Mucor</taxon>
    </lineage>
</organism>
<dbReference type="Pfam" id="PF17284">
    <property type="entry name" value="Spermine_synt_N"/>
    <property type="match status" value="1"/>
</dbReference>
<dbReference type="Gene3D" id="2.30.140.10">
    <property type="entry name" value="Spermidine synthase, tetramerisation domain"/>
    <property type="match status" value="1"/>
</dbReference>
<dbReference type="GO" id="GO:0008295">
    <property type="term" value="P:spermidine biosynthetic process"/>
    <property type="evidence" value="ECO:0007669"/>
    <property type="project" value="TreeGrafter"/>
</dbReference>
<dbReference type="PANTHER" id="PTHR11558:SF11">
    <property type="entry name" value="SPERMIDINE SYNTHASE"/>
    <property type="match status" value="1"/>
</dbReference>
<keyword evidence="3" id="KW-0620">Polyamine biosynthesis</keyword>
<feature type="active site" description="Proton acceptor" evidence="3">
    <location>
        <position position="141"/>
    </location>
</feature>
<dbReference type="GO" id="GO:0004766">
    <property type="term" value="F:spermidine synthase activity"/>
    <property type="evidence" value="ECO:0007669"/>
    <property type="project" value="TreeGrafter"/>
</dbReference>